<dbReference type="Gene3D" id="1.10.10.60">
    <property type="entry name" value="Homeodomain-like"/>
    <property type="match status" value="1"/>
</dbReference>
<dbReference type="PROSITE" id="PS00041">
    <property type="entry name" value="HTH_ARAC_FAMILY_1"/>
    <property type="match status" value="1"/>
</dbReference>
<evidence type="ECO:0000313" key="6">
    <source>
        <dbReference type="EMBL" id="ELR72523.1"/>
    </source>
</evidence>
<dbReference type="InterPro" id="IPR009057">
    <property type="entry name" value="Homeodomain-like_sf"/>
</dbReference>
<dbReference type="InterPro" id="IPR018062">
    <property type="entry name" value="HTH_AraC-typ_CS"/>
</dbReference>
<evidence type="ECO:0000256" key="1">
    <source>
        <dbReference type="ARBA" id="ARBA00023015"/>
    </source>
</evidence>
<keyword evidence="3" id="KW-0804">Transcription</keyword>
<feature type="transmembrane region" description="Helical" evidence="4">
    <location>
        <begin position="61"/>
        <end position="82"/>
    </location>
</feature>
<keyword evidence="4" id="KW-1133">Transmembrane helix</keyword>
<dbReference type="Pfam" id="PF12833">
    <property type="entry name" value="HTH_18"/>
    <property type="match status" value="1"/>
</dbReference>
<dbReference type="STRING" id="1237149.C900_01301"/>
<comment type="caution">
    <text evidence="6">The sequence shown here is derived from an EMBL/GenBank/DDBJ whole genome shotgun (WGS) entry which is preliminary data.</text>
</comment>
<sequence>MNLLFPIASLGVINGFIVSLYLLFRKQKSIADIYFAGLVIAFCIRIGKSVLAYYSTKADPLILQIGLSACIFIGPFFFLYLKSLKEDNTKFPKADIYLLSALAIIIAGIGLVFPYSQFPAYWNPEIVQFIYAVWMIFTVLGIIKVRQILGWEFLTPWKLTGDRRYLALTVISVMLITFTYQLALFVASFTYIWGAFIFSISFYILVFRALGHKNIAAKSVSKKIEEGPEILKQLNDLMNKEKLFKDKNLKLDDLANKMNLTRHVLSQVLNETEALGFANYIKKLRVEEAKMLMLTNSHMSLEGIGYEAGFGSKSGFFETFKNIESCTPAQYKKKILPKIGPD</sequence>
<keyword evidence="4" id="KW-0812">Transmembrane</keyword>
<keyword evidence="7" id="KW-1185">Reference proteome</keyword>
<feature type="transmembrane region" description="Helical" evidence="4">
    <location>
        <begin position="33"/>
        <end position="55"/>
    </location>
</feature>
<keyword evidence="1" id="KW-0805">Transcription regulation</keyword>
<keyword evidence="2" id="KW-0238">DNA-binding</keyword>
<feature type="domain" description="HTH araC/xylS-type" evidence="5">
    <location>
        <begin position="228"/>
        <end position="334"/>
    </location>
</feature>
<dbReference type="SUPFAM" id="SSF46689">
    <property type="entry name" value="Homeodomain-like"/>
    <property type="match status" value="1"/>
</dbReference>
<dbReference type="GO" id="GO:0003700">
    <property type="term" value="F:DNA-binding transcription factor activity"/>
    <property type="evidence" value="ECO:0007669"/>
    <property type="project" value="InterPro"/>
</dbReference>
<evidence type="ECO:0000256" key="4">
    <source>
        <dbReference type="SAM" id="Phobius"/>
    </source>
</evidence>
<dbReference type="Proteomes" id="UP000011135">
    <property type="component" value="Unassembled WGS sequence"/>
</dbReference>
<protein>
    <submittedName>
        <fullName evidence="6">Transcriptional regulator, AraC family</fullName>
    </submittedName>
</protein>
<dbReference type="InterPro" id="IPR018060">
    <property type="entry name" value="HTH_AraC"/>
</dbReference>
<proteinExistence type="predicted"/>
<evidence type="ECO:0000256" key="2">
    <source>
        <dbReference type="ARBA" id="ARBA00023125"/>
    </source>
</evidence>
<keyword evidence="4" id="KW-0472">Membrane</keyword>
<dbReference type="AlphaFoldDB" id="L8JWE3"/>
<dbReference type="RefSeq" id="WP_009578876.1">
    <property type="nucleotide sequence ID" value="NZ_AMZN01000019.1"/>
</dbReference>
<accession>L8JWE3</accession>
<dbReference type="PROSITE" id="PS01124">
    <property type="entry name" value="HTH_ARAC_FAMILY_2"/>
    <property type="match status" value="1"/>
</dbReference>
<organism evidence="6 7">
    <name type="scientific">Fulvivirga imtechensis AK7</name>
    <dbReference type="NCBI Taxonomy" id="1237149"/>
    <lineage>
        <taxon>Bacteria</taxon>
        <taxon>Pseudomonadati</taxon>
        <taxon>Bacteroidota</taxon>
        <taxon>Cytophagia</taxon>
        <taxon>Cytophagales</taxon>
        <taxon>Fulvivirgaceae</taxon>
        <taxon>Fulvivirga</taxon>
    </lineage>
</organism>
<dbReference type="EMBL" id="AMZN01000019">
    <property type="protein sequence ID" value="ELR72523.1"/>
    <property type="molecule type" value="Genomic_DNA"/>
</dbReference>
<dbReference type="eggNOG" id="COG2207">
    <property type="taxonomic scope" value="Bacteria"/>
</dbReference>
<reference evidence="6 7" key="1">
    <citation type="submission" date="2012-12" db="EMBL/GenBank/DDBJ databases">
        <title>Genome assembly of Fulvivirga imtechensis AK7.</title>
        <authorList>
            <person name="Nupur N."/>
            <person name="Khatri I."/>
            <person name="Kumar R."/>
            <person name="Subramanian S."/>
            <person name="Pinnaka A."/>
        </authorList>
    </citation>
    <scope>NUCLEOTIDE SEQUENCE [LARGE SCALE GENOMIC DNA]</scope>
    <source>
        <strain evidence="6 7">AK7</strain>
    </source>
</reference>
<feature type="transmembrane region" description="Helical" evidence="4">
    <location>
        <begin position="165"/>
        <end position="185"/>
    </location>
</feature>
<feature type="transmembrane region" description="Helical" evidence="4">
    <location>
        <begin position="191"/>
        <end position="210"/>
    </location>
</feature>
<dbReference type="PANTHER" id="PTHR43280">
    <property type="entry name" value="ARAC-FAMILY TRANSCRIPTIONAL REGULATOR"/>
    <property type="match status" value="1"/>
</dbReference>
<name>L8JWE3_9BACT</name>
<feature type="transmembrane region" description="Helical" evidence="4">
    <location>
        <begin position="6"/>
        <end position="24"/>
    </location>
</feature>
<dbReference type="SMART" id="SM00342">
    <property type="entry name" value="HTH_ARAC"/>
    <property type="match status" value="1"/>
</dbReference>
<feature type="transmembrane region" description="Helical" evidence="4">
    <location>
        <begin position="126"/>
        <end position="145"/>
    </location>
</feature>
<gene>
    <name evidence="6" type="ORF">C900_01301</name>
</gene>
<feature type="transmembrane region" description="Helical" evidence="4">
    <location>
        <begin position="94"/>
        <end position="114"/>
    </location>
</feature>
<evidence type="ECO:0000259" key="5">
    <source>
        <dbReference type="PROSITE" id="PS01124"/>
    </source>
</evidence>
<dbReference type="OrthoDB" id="5492415at2"/>
<evidence type="ECO:0000256" key="3">
    <source>
        <dbReference type="ARBA" id="ARBA00023163"/>
    </source>
</evidence>
<dbReference type="GO" id="GO:0043565">
    <property type="term" value="F:sequence-specific DNA binding"/>
    <property type="evidence" value="ECO:0007669"/>
    <property type="project" value="InterPro"/>
</dbReference>
<dbReference type="PANTHER" id="PTHR43280:SF29">
    <property type="entry name" value="ARAC-FAMILY TRANSCRIPTIONAL REGULATOR"/>
    <property type="match status" value="1"/>
</dbReference>
<evidence type="ECO:0000313" key="7">
    <source>
        <dbReference type="Proteomes" id="UP000011135"/>
    </source>
</evidence>